<dbReference type="Pfam" id="PF00656">
    <property type="entry name" value="Peptidase_C14"/>
    <property type="match status" value="2"/>
</dbReference>
<dbReference type="InterPro" id="IPR029030">
    <property type="entry name" value="Caspase-like_dom_sf"/>
</dbReference>
<dbReference type="PANTHER" id="PTHR48104">
    <property type="entry name" value="METACASPASE-4"/>
    <property type="match status" value="1"/>
</dbReference>
<name>A0ABY4LFG1_9BACT</name>
<protein>
    <submittedName>
        <fullName evidence="3">Caspase family protein</fullName>
    </submittedName>
</protein>
<keyword evidence="1" id="KW-0732">Signal</keyword>
<dbReference type="InterPro" id="IPR050452">
    <property type="entry name" value="Metacaspase"/>
</dbReference>
<evidence type="ECO:0000259" key="2">
    <source>
        <dbReference type="Pfam" id="PF00656"/>
    </source>
</evidence>
<feature type="domain" description="Peptidase C14 caspase" evidence="2">
    <location>
        <begin position="77"/>
        <end position="321"/>
    </location>
</feature>
<feature type="domain" description="Peptidase C14 caspase" evidence="2">
    <location>
        <begin position="439"/>
        <end position="671"/>
    </location>
</feature>
<evidence type="ECO:0000256" key="1">
    <source>
        <dbReference type="SAM" id="SignalP"/>
    </source>
</evidence>
<feature type="signal peptide" evidence="1">
    <location>
        <begin position="1"/>
        <end position="32"/>
    </location>
</feature>
<dbReference type="Gene3D" id="3.40.50.1460">
    <property type="match status" value="2"/>
</dbReference>
<proteinExistence type="predicted"/>
<dbReference type="RefSeq" id="WP_183349209.1">
    <property type="nucleotide sequence ID" value="NZ_BLXY01000008.1"/>
</dbReference>
<dbReference type="SUPFAM" id="SSF52129">
    <property type="entry name" value="Caspase-like"/>
    <property type="match status" value="2"/>
</dbReference>
<dbReference type="EMBL" id="CP096574">
    <property type="protein sequence ID" value="UPU36539.1"/>
    <property type="molecule type" value="Genomic_DNA"/>
</dbReference>
<dbReference type="Proteomes" id="UP000831485">
    <property type="component" value="Chromosome"/>
</dbReference>
<dbReference type="PANTHER" id="PTHR48104:SF30">
    <property type="entry name" value="METACASPASE-1"/>
    <property type="match status" value="1"/>
</dbReference>
<dbReference type="InterPro" id="IPR011600">
    <property type="entry name" value="Pept_C14_caspase"/>
</dbReference>
<feature type="chain" id="PRO_5045700314" evidence="1">
    <location>
        <begin position="33"/>
        <end position="694"/>
    </location>
</feature>
<accession>A0ABY4LFG1</accession>
<keyword evidence="4" id="KW-1185">Reference proteome</keyword>
<organism evidence="3 4">
    <name type="scientific">Geomonas paludis</name>
    <dbReference type="NCBI Taxonomy" id="2740185"/>
    <lineage>
        <taxon>Bacteria</taxon>
        <taxon>Pseudomonadati</taxon>
        <taxon>Thermodesulfobacteriota</taxon>
        <taxon>Desulfuromonadia</taxon>
        <taxon>Geobacterales</taxon>
        <taxon>Geobacteraceae</taxon>
        <taxon>Geomonas</taxon>
    </lineage>
</organism>
<evidence type="ECO:0000313" key="4">
    <source>
        <dbReference type="Proteomes" id="UP000831485"/>
    </source>
</evidence>
<sequence>MANSRTVVPYHRIALLLVTLALLASWSMPAFAGAIRVPSSATPPPPQGEWVETWPDPAQIVGDSICSPDRKGNVKGLLIGIQKYPKTKFPDLDGSSNDVALLNQAILERYPAASVTTLRNEQGTTDNIRSVLRRLGVEAQCGDFVVFYYSGHSRLTKTLGNGYSYHLMGVDAENEGNGGVIPALELSQLLTSIRNRGSHVLAVIDTSHAAALRLVENQEPLNIWSYKKMLPEEITPKAEERITLRPGAGGLSVFYASKDVQQAGEYERTDGKSYGLFSYSLAAALTTADPGASVRTLALKTKEYMGHVRETRQHPVYQSTDPDAPILAPQQPSSGLKLELHDPPVTRGAIRIGKNKFTVKGRIKQPGKIVDLSINFRSVKPADFDRKTGEFTMRDVEMKPGQNELSVLATFSDFHKEVMVIPVAVEGNLEQIVGSGKQYVLTIANSDYSKTSYTVLKTPGNDVKEISTLLAGQYGFASSIKDRDGNQHNLTLVDASRDKITEVMEVLVDALRPEDSLLVYYAGHGIYDETSQQAFWVPVDGSRRTKLISADELTTRFFANMQARHVLVVSDSCYSGALSRGGDTVKERTGEDRSRYIERMLAKQTRQLLSSGNNEPVADGGGNNHSIFAQALIEGLQEMDETLFTVSDLFYGHIKTRVAGARSANQSPQLQMIKKSGDEGGEFVFKKKKALGTP</sequence>
<evidence type="ECO:0000313" key="3">
    <source>
        <dbReference type="EMBL" id="UPU36539.1"/>
    </source>
</evidence>
<reference evidence="3" key="1">
    <citation type="submission" date="2022-04" db="EMBL/GenBank/DDBJ databases">
        <authorList>
            <person name="Liu G."/>
        </authorList>
    </citation>
    <scope>NUCLEOTIDE SEQUENCE</scope>
    <source>
        <strain evidence="3">RG22</strain>
    </source>
</reference>
<gene>
    <name evidence="3" type="ORF">M1B72_02220</name>
</gene>